<feature type="transmembrane region" description="Helical" evidence="1">
    <location>
        <begin position="459"/>
        <end position="481"/>
    </location>
</feature>
<name>A0A940DFU6_9FIRM</name>
<keyword evidence="1" id="KW-0472">Membrane</keyword>
<gene>
    <name evidence="4" type="ORF">IAB16_00855</name>
</gene>
<dbReference type="Pfam" id="PF20990">
    <property type="entry name" value="DUF2207_C"/>
    <property type="match status" value="1"/>
</dbReference>
<protein>
    <submittedName>
        <fullName evidence="4">DUF2207 domain-containing protein</fullName>
    </submittedName>
</protein>
<reference evidence="4" key="1">
    <citation type="submission" date="2020-10" db="EMBL/GenBank/DDBJ databases">
        <authorList>
            <person name="Gilroy R."/>
        </authorList>
    </citation>
    <scope>NUCLEOTIDE SEQUENCE</scope>
    <source>
        <strain evidence="4">517</strain>
    </source>
</reference>
<comment type="caution">
    <text evidence="4">The sequence shown here is derived from an EMBL/GenBank/DDBJ whole genome shotgun (WGS) entry which is preliminary data.</text>
</comment>
<feature type="transmembrane region" description="Helical" evidence="1">
    <location>
        <begin position="285"/>
        <end position="306"/>
    </location>
</feature>
<organism evidence="4 5">
    <name type="scientific">Candidatus Stercoripulliclostridium pullicola</name>
    <dbReference type="NCBI Taxonomy" id="2840953"/>
    <lineage>
        <taxon>Bacteria</taxon>
        <taxon>Bacillati</taxon>
        <taxon>Bacillota</taxon>
        <taxon>Clostridia</taxon>
        <taxon>Eubacteriales</taxon>
        <taxon>Candidatus Stercoripulliclostridium</taxon>
    </lineage>
</organism>
<feature type="domain" description="Predicted membrane protein YciQ-like C-terminal" evidence="3">
    <location>
        <begin position="341"/>
        <end position="565"/>
    </location>
</feature>
<feature type="domain" description="DUF2207" evidence="2">
    <location>
        <begin position="41"/>
        <end position="241"/>
    </location>
</feature>
<evidence type="ECO:0000256" key="1">
    <source>
        <dbReference type="SAM" id="Phobius"/>
    </source>
</evidence>
<reference evidence="4" key="2">
    <citation type="journal article" date="2021" name="PeerJ">
        <title>Extensive microbial diversity within the chicken gut microbiome revealed by metagenomics and culture.</title>
        <authorList>
            <person name="Gilroy R."/>
            <person name="Ravi A."/>
            <person name="Getino M."/>
            <person name="Pursley I."/>
            <person name="Horton D.L."/>
            <person name="Alikhan N.F."/>
            <person name="Baker D."/>
            <person name="Gharbi K."/>
            <person name="Hall N."/>
            <person name="Watson M."/>
            <person name="Adriaenssens E.M."/>
            <person name="Foster-Nyarko E."/>
            <person name="Jarju S."/>
            <person name="Secka A."/>
            <person name="Antonio M."/>
            <person name="Oren A."/>
            <person name="Chaudhuri R.R."/>
            <person name="La Ragione R."/>
            <person name="Hildebrand F."/>
            <person name="Pallen M.J."/>
        </authorList>
    </citation>
    <scope>NUCLEOTIDE SEQUENCE</scope>
    <source>
        <strain evidence="4">517</strain>
    </source>
</reference>
<evidence type="ECO:0000259" key="2">
    <source>
        <dbReference type="Pfam" id="PF09972"/>
    </source>
</evidence>
<dbReference type="Pfam" id="PF09972">
    <property type="entry name" value="DUF2207"/>
    <property type="match status" value="1"/>
</dbReference>
<evidence type="ECO:0000259" key="3">
    <source>
        <dbReference type="Pfam" id="PF20990"/>
    </source>
</evidence>
<dbReference type="InterPro" id="IPR048389">
    <property type="entry name" value="YciQ-like_C"/>
</dbReference>
<dbReference type="InterPro" id="IPR018702">
    <property type="entry name" value="DUF2207"/>
</dbReference>
<sequence length="607" mass="67849">MKTKVTRIAIFALLIVLLFFILYGCSALFGKSSDAEVVLKNVVISAQMNADGSLTVSERWDATINSDNGIRNFYKEIDLYDGSFPTISSRITDLTVYDNDTGKEYAYIEDPDNPSASGANPYAEYEYYMYGVGSKREIGCYFPKITRGTKSITFGYTITDAVALYEDTAVLYWKIYSEKFTLPIENFSCTIYLPDGTALSDNDLVWLHCEVAGSAVQKTADGFEYTVENVAAGNYIETRILTDKSLFNSEEVAKQNGKAVRESIVAEEQKWYDEWTARIKSENTVYIVGIVVAALGVVIAIGYAVYSQFFFGRYDKSKYPPYVREIDAEGSAAEMGYFFYYYEGGGNGKDNVGKLISATIMDLARREYIRIEPSENGDKAEYRISPQSVAEAKLNDLKEHEKAVYALLQRVAENYGGSFTTDEMRKFASSFQGVVRKYLKVFDKSAGAEARSKKYSSPLTARSILQTLGYLLIMAGVGMYFANTQLLFSAIGALITGVSFVYFTPTVGKLTKEGERKHAESKALERYMLEFSNLKEYEIPHLALWEEYMVYATMMGISEKVVKELKANYPELNSPPEGAGLPGYAAGYVFGRSYLFTYVMLSSRGIG</sequence>
<dbReference type="AlphaFoldDB" id="A0A940DFU6"/>
<dbReference type="PROSITE" id="PS51257">
    <property type="entry name" value="PROKAR_LIPOPROTEIN"/>
    <property type="match status" value="1"/>
</dbReference>
<evidence type="ECO:0000313" key="4">
    <source>
        <dbReference type="EMBL" id="MBO8423559.1"/>
    </source>
</evidence>
<dbReference type="EMBL" id="JADINF010000022">
    <property type="protein sequence ID" value="MBO8423559.1"/>
    <property type="molecule type" value="Genomic_DNA"/>
</dbReference>
<dbReference type="Proteomes" id="UP000727857">
    <property type="component" value="Unassembled WGS sequence"/>
</dbReference>
<proteinExistence type="predicted"/>
<evidence type="ECO:0000313" key="5">
    <source>
        <dbReference type="Proteomes" id="UP000727857"/>
    </source>
</evidence>
<accession>A0A940DFU6</accession>
<keyword evidence="1" id="KW-1133">Transmembrane helix</keyword>
<feature type="non-terminal residue" evidence="4">
    <location>
        <position position="607"/>
    </location>
</feature>
<keyword evidence="1" id="KW-0812">Transmembrane</keyword>
<feature type="transmembrane region" description="Helical" evidence="1">
    <location>
        <begin position="487"/>
        <end position="508"/>
    </location>
</feature>